<dbReference type="GO" id="GO:0090090">
    <property type="term" value="P:negative regulation of canonical Wnt signaling pathway"/>
    <property type="evidence" value="ECO:0007669"/>
    <property type="project" value="TreeGrafter"/>
</dbReference>
<dbReference type="GO" id="GO:0008017">
    <property type="term" value="F:microtubule binding"/>
    <property type="evidence" value="ECO:0007669"/>
    <property type="project" value="TreeGrafter"/>
</dbReference>
<dbReference type="Gene3D" id="1.10.287.450">
    <property type="entry name" value="Helix hairpin bin"/>
    <property type="match status" value="1"/>
</dbReference>
<keyword evidence="5" id="KW-1185">Reference proteome</keyword>
<dbReference type="Pfam" id="PF11414">
    <property type="entry name" value="Suppressor_APC"/>
    <property type="match status" value="1"/>
</dbReference>
<reference evidence="5" key="2">
    <citation type="submission" date="2019-02" db="EMBL/GenBank/DDBJ databases">
        <title>Opniocepnalus argus Var Kimnra genome.</title>
        <authorList>
            <person name="Zhou C."/>
            <person name="Xiao S."/>
        </authorList>
    </citation>
    <scope>NUCLEOTIDE SEQUENCE [LARGE SCALE GENOMIC DNA]</scope>
</reference>
<evidence type="ECO:0000313" key="4">
    <source>
        <dbReference type="EMBL" id="KAF3690529.1"/>
    </source>
</evidence>
<dbReference type="Proteomes" id="UP000503349">
    <property type="component" value="Chromosome 6"/>
</dbReference>
<dbReference type="EMBL" id="CM015717">
    <property type="protein sequence ID" value="KAF3690529.1"/>
    <property type="molecule type" value="Genomic_DNA"/>
</dbReference>
<dbReference type="SUPFAM" id="SSF58050">
    <property type="entry name" value="N-terminal coiled coil domain from apc"/>
    <property type="match status" value="1"/>
</dbReference>
<protein>
    <submittedName>
        <fullName evidence="4">Adenomatous polyposis protein</fullName>
    </submittedName>
</protein>
<dbReference type="Pfam" id="PF16689">
    <property type="entry name" value="APC_N_CC"/>
    <property type="match status" value="1"/>
</dbReference>
<dbReference type="GO" id="GO:0045295">
    <property type="term" value="F:gamma-catenin binding"/>
    <property type="evidence" value="ECO:0007669"/>
    <property type="project" value="TreeGrafter"/>
</dbReference>
<feature type="coiled-coil region" evidence="2">
    <location>
        <begin position="291"/>
        <end position="347"/>
    </location>
</feature>
<dbReference type="GO" id="GO:0007389">
    <property type="term" value="P:pattern specification process"/>
    <property type="evidence" value="ECO:0007669"/>
    <property type="project" value="TreeGrafter"/>
</dbReference>
<organism evidence="4 5">
    <name type="scientific">Channa argus</name>
    <name type="common">Northern snakehead</name>
    <name type="synonym">Ophicephalus argus</name>
    <dbReference type="NCBI Taxonomy" id="215402"/>
    <lineage>
        <taxon>Eukaryota</taxon>
        <taxon>Metazoa</taxon>
        <taxon>Chordata</taxon>
        <taxon>Craniata</taxon>
        <taxon>Vertebrata</taxon>
        <taxon>Euteleostomi</taxon>
        <taxon>Actinopterygii</taxon>
        <taxon>Neopterygii</taxon>
        <taxon>Teleostei</taxon>
        <taxon>Neoteleostei</taxon>
        <taxon>Acanthomorphata</taxon>
        <taxon>Anabantaria</taxon>
        <taxon>Anabantiformes</taxon>
        <taxon>Channoidei</taxon>
        <taxon>Channidae</taxon>
        <taxon>Channa</taxon>
    </lineage>
</organism>
<evidence type="ECO:0000256" key="1">
    <source>
        <dbReference type="ARBA" id="ARBA00022701"/>
    </source>
</evidence>
<dbReference type="GO" id="GO:0007026">
    <property type="term" value="P:negative regulation of microtubule depolymerization"/>
    <property type="evidence" value="ECO:0007669"/>
    <property type="project" value="TreeGrafter"/>
</dbReference>
<evidence type="ECO:0000313" key="5">
    <source>
        <dbReference type="Proteomes" id="UP000503349"/>
    </source>
</evidence>
<dbReference type="GO" id="GO:0007399">
    <property type="term" value="P:nervous system development"/>
    <property type="evidence" value="ECO:0007669"/>
    <property type="project" value="TreeGrafter"/>
</dbReference>
<gene>
    <name evidence="4" type="ORF">EXN66_Car006202</name>
</gene>
<dbReference type="PANTHER" id="PTHR12607:SF3">
    <property type="entry name" value="ADENOMATOUS POLYPOSIS COLI PROTEIN 2"/>
    <property type="match status" value="1"/>
</dbReference>
<name>A0A6G1PJY3_CHAAH</name>
<sequence length="373" mass="42325">MRIRVNRVRTYRRGLSRPGSSRLGWRTVRLEPKRSWLICTSREEADESGFQVVLLSVNMANAVASYDQLAHQVEVLRKENSHLRRELEDNSNHLSKLETETFGMKEVLKQLQSKLDQEAGTLASSGRSDVLHQLKELHMDLTNYYELKHQPHNLRLLLDSSVGSGVPEMEDRLALPPSSCSSSSSVAAVSRARSPLRPLSRQSAASGGVETAAVMLPPHFLDGAPPKTAVITGADGRLSDHHMEELYKERNLLLGEIDREERERCWYFSQLEALSQKLAQLPRIDTFTLQMDRIRQQLEFEAQQVRSVMEERFGTSDEMVQRTQMRVARLEQLEKELQEARGSQESQLQFQATEIISSSAILQQDESCAVDQA</sequence>
<dbReference type="FunFam" id="1.20.5.10:FF:000003">
    <property type="entry name" value="Adenomatous polyposis coli protein 2"/>
    <property type="match status" value="1"/>
</dbReference>
<evidence type="ECO:0000259" key="3">
    <source>
        <dbReference type="Pfam" id="PF16689"/>
    </source>
</evidence>
<dbReference type="InterPro" id="IPR036149">
    <property type="entry name" value="APC_N_sf"/>
</dbReference>
<dbReference type="GO" id="GO:0001708">
    <property type="term" value="P:cell fate specification"/>
    <property type="evidence" value="ECO:0007669"/>
    <property type="project" value="TreeGrafter"/>
</dbReference>
<accession>A0A6G1PJY3</accession>
<dbReference type="Gene3D" id="1.20.5.10">
    <property type="match status" value="1"/>
</dbReference>
<dbReference type="GO" id="GO:0005881">
    <property type="term" value="C:cytoplasmic microtubule"/>
    <property type="evidence" value="ECO:0007669"/>
    <property type="project" value="TreeGrafter"/>
</dbReference>
<dbReference type="InterPro" id="IPR032038">
    <property type="entry name" value="APC_N"/>
</dbReference>
<dbReference type="GO" id="GO:0016342">
    <property type="term" value="C:catenin complex"/>
    <property type="evidence" value="ECO:0007669"/>
    <property type="project" value="TreeGrafter"/>
</dbReference>
<reference evidence="4 5" key="1">
    <citation type="submission" date="2019-02" db="EMBL/GenBank/DDBJ databases">
        <title>Opniocepnalus argus genome.</title>
        <authorList>
            <person name="Zhou C."/>
            <person name="Xiao S."/>
        </authorList>
    </citation>
    <scope>NUCLEOTIDE SEQUENCE [LARGE SCALE GENOMIC DNA]</scope>
    <source>
        <strain evidence="4">OARG1902GOOAL</strain>
        <tissue evidence="4">Muscle</tissue>
    </source>
</reference>
<feature type="domain" description="Adenomatous polyposis coli N-terminal dimerisation" evidence="3">
    <location>
        <begin position="64"/>
        <end position="115"/>
    </location>
</feature>
<dbReference type="InterPro" id="IPR026831">
    <property type="entry name" value="APC_dom"/>
</dbReference>
<dbReference type="GO" id="GO:0016477">
    <property type="term" value="P:cell migration"/>
    <property type="evidence" value="ECO:0007669"/>
    <property type="project" value="TreeGrafter"/>
</dbReference>
<evidence type="ECO:0000256" key="2">
    <source>
        <dbReference type="SAM" id="Coils"/>
    </source>
</evidence>
<dbReference type="InterPro" id="IPR026818">
    <property type="entry name" value="Apc_fam"/>
</dbReference>
<dbReference type="PANTHER" id="PTHR12607">
    <property type="entry name" value="ADENOMATOUS POLYPOSIS COLI PROTEIN FAMILY"/>
    <property type="match status" value="1"/>
</dbReference>
<dbReference type="GO" id="GO:0030877">
    <property type="term" value="C:beta-catenin destruction complex"/>
    <property type="evidence" value="ECO:0007669"/>
    <property type="project" value="TreeGrafter"/>
</dbReference>
<keyword evidence="2" id="KW-0175">Coiled coil</keyword>
<keyword evidence="1" id="KW-0493">Microtubule</keyword>
<dbReference type="SUPFAM" id="SSF82931">
    <property type="entry name" value="Tumor suppressor gene product Apc"/>
    <property type="match status" value="1"/>
</dbReference>
<dbReference type="AlphaFoldDB" id="A0A6G1PJY3"/>
<dbReference type="FunFam" id="1.10.287.450:FF:000002">
    <property type="entry name" value="adenomatous polyposis coli protein 2"/>
    <property type="match status" value="1"/>
</dbReference>
<feature type="coiled-coil region" evidence="2">
    <location>
        <begin position="59"/>
        <end position="100"/>
    </location>
</feature>
<proteinExistence type="predicted"/>
<dbReference type="GO" id="GO:0008013">
    <property type="term" value="F:beta-catenin binding"/>
    <property type="evidence" value="ECO:0007669"/>
    <property type="project" value="InterPro"/>
</dbReference>